<gene>
    <name evidence="2" type="ORF">EV102420_07_02760</name>
</gene>
<dbReference type="AlphaFoldDB" id="A0A090UY50"/>
<keyword evidence="1" id="KW-0472">Membrane</keyword>
<name>A0A090UY50_PSEVU</name>
<accession>A0A090UY50</accession>
<evidence type="ECO:0000256" key="1">
    <source>
        <dbReference type="SAM" id="Phobius"/>
    </source>
</evidence>
<organism evidence="2 3">
    <name type="scientific">Pseudescherichia vulneris NBRC 102420</name>
    <dbReference type="NCBI Taxonomy" id="1115515"/>
    <lineage>
        <taxon>Bacteria</taxon>
        <taxon>Pseudomonadati</taxon>
        <taxon>Pseudomonadota</taxon>
        <taxon>Gammaproteobacteria</taxon>
        <taxon>Enterobacterales</taxon>
        <taxon>Enterobacteriaceae</taxon>
        <taxon>Pseudescherichia</taxon>
    </lineage>
</organism>
<evidence type="ECO:0000313" key="3">
    <source>
        <dbReference type="Proteomes" id="UP000029462"/>
    </source>
</evidence>
<feature type="transmembrane region" description="Helical" evidence="1">
    <location>
        <begin position="7"/>
        <end position="29"/>
    </location>
</feature>
<feature type="transmembrane region" description="Helical" evidence="1">
    <location>
        <begin position="49"/>
        <end position="70"/>
    </location>
</feature>
<dbReference type="STRING" id="1115515.EV102420_07_02760"/>
<reference evidence="2 3" key="1">
    <citation type="submission" date="2014-09" db="EMBL/GenBank/DDBJ databases">
        <title>Whole genome shotgun sequence of Escherichia vulneris NBRC 102420.</title>
        <authorList>
            <person name="Yoshida Y."/>
            <person name="Hosoyama A."/>
            <person name="Tsuchikane K."/>
            <person name="Ohji S."/>
            <person name="Ichikawa N."/>
            <person name="Kimura A."/>
            <person name="Yamazoe A."/>
            <person name="Ezaki T."/>
            <person name="Fujita N."/>
        </authorList>
    </citation>
    <scope>NUCLEOTIDE SEQUENCE [LARGE SCALE GENOMIC DNA]</scope>
    <source>
        <strain evidence="2 3">NBRC 102420</strain>
    </source>
</reference>
<dbReference type="Proteomes" id="UP000029462">
    <property type="component" value="Unassembled WGS sequence"/>
</dbReference>
<proteinExistence type="predicted"/>
<protein>
    <submittedName>
        <fullName evidence="2">Uncharacterized protein</fullName>
    </submittedName>
</protein>
<dbReference type="EMBL" id="BBMZ01000007">
    <property type="protein sequence ID" value="GAL57456.1"/>
    <property type="molecule type" value="Genomic_DNA"/>
</dbReference>
<comment type="caution">
    <text evidence="2">The sequence shown here is derived from an EMBL/GenBank/DDBJ whole genome shotgun (WGS) entry which is preliminary data.</text>
</comment>
<keyword evidence="1" id="KW-1133">Transmembrane helix</keyword>
<keyword evidence="1" id="KW-0812">Transmembrane</keyword>
<evidence type="ECO:0000313" key="2">
    <source>
        <dbReference type="EMBL" id="GAL57456.1"/>
    </source>
</evidence>
<sequence length="82" mass="9241">MMRKLKIFICAIVGAFCGALLMYLLLPAICDYFVGPIYGDDQMSANASIFFIGTPVMFIIGAIVGWFLGWKYIKHPRCDRVK</sequence>
<keyword evidence="3" id="KW-1185">Reference proteome</keyword>
<dbReference type="eggNOG" id="ENOG5034A45">
    <property type="taxonomic scope" value="Bacteria"/>
</dbReference>